<dbReference type="AlphaFoldDB" id="A0A9N9S9A7"/>
<gene>
    <name evidence="6" type="ORF">CHIRRI_LOCUS14865</name>
</gene>
<dbReference type="Proteomes" id="UP001153620">
    <property type="component" value="Chromosome 4"/>
</dbReference>
<dbReference type="InterPro" id="IPR032675">
    <property type="entry name" value="LRR_dom_sf"/>
</dbReference>
<dbReference type="InterPro" id="IPR001254">
    <property type="entry name" value="Trypsin_dom"/>
</dbReference>
<dbReference type="PROSITE" id="PS50240">
    <property type="entry name" value="TRYPSIN_DOM"/>
    <property type="match status" value="1"/>
</dbReference>
<dbReference type="EMBL" id="OU895880">
    <property type="protein sequence ID" value="CAG9812060.1"/>
    <property type="molecule type" value="Genomic_DNA"/>
</dbReference>
<dbReference type="InterPro" id="IPR001611">
    <property type="entry name" value="Leu-rich_rpt"/>
</dbReference>
<evidence type="ECO:0000256" key="4">
    <source>
        <dbReference type="ARBA" id="ARBA00024195"/>
    </source>
</evidence>
<name>A0A9N9S9A7_9DIPT</name>
<dbReference type="Gene3D" id="2.40.10.10">
    <property type="entry name" value="Trypsin-like serine proteases"/>
    <property type="match status" value="1"/>
</dbReference>
<dbReference type="InterPro" id="IPR003591">
    <property type="entry name" value="Leu-rich_rpt_typical-subtyp"/>
</dbReference>
<keyword evidence="2" id="KW-0677">Repeat</keyword>
<evidence type="ECO:0000256" key="2">
    <source>
        <dbReference type="ARBA" id="ARBA00022737"/>
    </source>
</evidence>
<dbReference type="SUPFAM" id="SSF52058">
    <property type="entry name" value="L domain-like"/>
    <property type="match status" value="1"/>
</dbReference>
<dbReference type="OrthoDB" id="7215686at2759"/>
<dbReference type="GO" id="GO:0006508">
    <property type="term" value="P:proteolysis"/>
    <property type="evidence" value="ECO:0007669"/>
    <property type="project" value="InterPro"/>
</dbReference>
<dbReference type="PROSITE" id="PS00134">
    <property type="entry name" value="TRYPSIN_HIS"/>
    <property type="match status" value="1"/>
</dbReference>
<dbReference type="SUPFAM" id="SSF50494">
    <property type="entry name" value="Trypsin-like serine proteases"/>
    <property type="match status" value="1"/>
</dbReference>
<dbReference type="SMART" id="SM00020">
    <property type="entry name" value="Tryp_SPc"/>
    <property type="match status" value="1"/>
</dbReference>
<dbReference type="PANTHER" id="PTHR24260">
    <property type="match status" value="1"/>
</dbReference>
<dbReference type="FunFam" id="2.40.10.10:FF:000068">
    <property type="entry name" value="transmembrane protease serine 2"/>
    <property type="match status" value="1"/>
</dbReference>
<evidence type="ECO:0000313" key="6">
    <source>
        <dbReference type="EMBL" id="CAG9812060.1"/>
    </source>
</evidence>
<reference evidence="6" key="2">
    <citation type="submission" date="2022-10" db="EMBL/GenBank/DDBJ databases">
        <authorList>
            <consortium name="ENA_rothamsted_submissions"/>
            <consortium name="culmorum"/>
            <person name="King R."/>
        </authorList>
    </citation>
    <scope>NUCLEOTIDE SEQUENCE</scope>
</reference>
<dbReference type="SMART" id="SM00369">
    <property type="entry name" value="LRR_TYP"/>
    <property type="match status" value="3"/>
</dbReference>
<dbReference type="InterPro" id="IPR009003">
    <property type="entry name" value="Peptidase_S1_PA"/>
</dbReference>
<dbReference type="InterPro" id="IPR018114">
    <property type="entry name" value="TRYPSIN_HIS"/>
</dbReference>
<dbReference type="PANTHER" id="PTHR24260:SF143">
    <property type="entry name" value="SERINE PROTEASE GD-LIKE PROTEIN"/>
    <property type="match status" value="1"/>
</dbReference>
<keyword evidence="3" id="KW-1015">Disulfide bond</keyword>
<evidence type="ECO:0000256" key="3">
    <source>
        <dbReference type="ARBA" id="ARBA00023157"/>
    </source>
</evidence>
<keyword evidence="1" id="KW-0433">Leucine-rich repeat</keyword>
<dbReference type="GO" id="GO:0004252">
    <property type="term" value="F:serine-type endopeptidase activity"/>
    <property type="evidence" value="ECO:0007669"/>
    <property type="project" value="InterPro"/>
</dbReference>
<dbReference type="InterPro" id="IPR051333">
    <property type="entry name" value="CLIP_Serine_Protease"/>
</dbReference>
<keyword evidence="7" id="KW-1185">Reference proteome</keyword>
<dbReference type="Pfam" id="PF00089">
    <property type="entry name" value="Trypsin"/>
    <property type="match status" value="1"/>
</dbReference>
<accession>A0A9N9S9A7</accession>
<feature type="domain" description="Peptidase S1" evidence="5">
    <location>
        <begin position="33"/>
        <end position="276"/>
    </location>
</feature>
<dbReference type="Pfam" id="PF13855">
    <property type="entry name" value="LRR_8"/>
    <property type="match status" value="1"/>
</dbReference>
<reference evidence="6" key="1">
    <citation type="submission" date="2022-01" db="EMBL/GenBank/DDBJ databases">
        <authorList>
            <person name="King R."/>
        </authorList>
    </citation>
    <scope>NUCLEOTIDE SEQUENCE</scope>
</reference>
<dbReference type="PRINTS" id="PR00722">
    <property type="entry name" value="CHYMOTRYPSIN"/>
</dbReference>
<evidence type="ECO:0000259" key="5">
    <source>
        <dbReference type="PROSITE" id="PS50240"/>
    </source>
</evidence>
<comment type="similarity">
    <text evidence="4">Belongs to the peptidase S1 family. CLIP subfamily.</text>
</comment>
<sequence length="526" mass="60128">MVKLIFYGNILIPFLSNIYSQSQNIGDSSNPLSFGGNYTSFGECPWLCSIYNKLEYLCGSSLVTNQYVVTAAHCVLKKESTFTIPAKYISIYAGVYDLNDLFQDSVEIIQAQEVKIHPNWDTSSERYDADIALIKMSTVVHFSDYIQKIPLPAVSFINENQKGFVVGYGVSEVNSFHENKPRKIKIPIADVEGCYQNHGVFSFIKSRDSFCAGKVGVVPCNGDSGSSFYHIENSSPILLGIVSVGIQDGNKKCKNNTYVLFTDVFKFVDWIKKEVGSGYLIANKKNSSINWKPNDAFCEYVNENGYRCTLRGVRSQQNDIKITGVHGTHMEDQSDNDVVKIWIIEQEAKFIPEMSNVVEKFKNIHDLRIWTCGLKFIERSKLSIFAQKLRVLDFFNNYIEEIPQNAFDDLLRLEELKILNNRIKHLPENLFYNLKNFKYFFAENNEIEELPARLFNETQIIVVSMKNNNLMNISVDFQNLKNVKVIDLEQNTCISQCLGFYCGRMSVDEMQQEIQQKCQKIYSIGA</sequence>
<dbReference type="Gene3D" id="3.80.10.10">
    <property type="entry name" value="Ribonuclease Inhibitor"/>
    <property type="match status" value="1"/>
</dbReference>
<dbReference type="CDD" id="cd00190">
    <property type="entry name" value="Tryp_SPc"/>
    <property type="match status" value="1"/>
</dbReference>
<dbReference type="InterPro" id="IPR001314">
    <property type="entry name" value="Peptidase_S1A"/>
</dbReference>
<organism evidence="6 7">
    <name type="scientific">Chironomus riparius</name>
    <dbReference type="NCBI Taxonomy" id="315576"/>
    <lineage>
        <taxon>Eukaryota</taxon>
        <taxon>Metazoa</taxon>
        <taxon>Ecdysozoa</taxon>
        <taxon>Arthropoda</taxon>
        <taxon>Hexapoda</taxon>
        <taxon>Insecta</taxon>
        <taxon>Pterygota</taxon>
        <taxon>Neoptera</taxon>
        <taxon>Endopterygota</taxon>
        <taxon>Diptera</taxon>
        <taxon>Nematocera</taxon>
        <taxon>Chironomoidea</taxon>
        <taxon>Chironomidae</taxon>
        <taxon>Chironominae</taxon>
        <taxon>Chironomus</taxon>
    </lineage>
</organism>
<evidence type="ECO:0000256" key="1">
    <source>
        <dbReference type="ARBA" id="ARBA00022614"/>
    </source>
</evidence>
<proteinExistence type="inferred from homology"/>
<dbReference type="InterPro" id="IPR043504">
    <property type="entry name" value="Peptidase_S1_PA_chymotrypsin"/>
</dbReference>
<protein>
    <recommendedName>
        <fullName evidence="5">Peptidase S1 domain-containing protein</fullName>
    </recommendedName>
</protein>
<evidence type="ECO:0000313" key="7">
    <source>
        <dbReference type="Proteomes" id="UP001153620"/>
    </source>
</evidence>